<sequence length="937" mass="108234">MLSWGDPLFEKDDKSHIRITNFRDGLYHAFKKGKDNMDEDDKFLVKTVSKYLSLVFEEYNLKYKVTGGHNYVFVVPSEWEEEIREDLIRPIFISAGLISKEDHKDRLLFLTDLECIFYNSEDSDITKYLSNRGKTTVLCRLSFIEYDIASIKLNSVSTASNLFDDPYPLLFPNVLQSSTTYMAISDIKSSINLFLRGKLFPADTDTDQARIISKIVEKDWIPDEVWCELDEKQINTMRSTYPIDICTAISKKICEKIRKMVPYSFPKEYEILIINDLYSSERRRDFCFNMWMTHVINFIRYSLNIKTSVKINAIVETAEKLDIIHGAFTVTIDTIKNSVLKSKPRIIPTEDTRTSTSVFLNSRPEAIINIDISLESTLLSYSILGDNGLIETIFDNSHFTVDNNCLHSLGTFYEVSSETTLNVVEGFITFAEEHLMDDLNHYHTDEDYMSRIEAILNGKSYIDKEVCSNKREMYIKKTIQRYRDYAKEFITGRNLLVKKELVSIKQRKYIKAFLLIFDNVNMKIGYAVSIEKILLDNLVGTKEDFRELIYRSGLIKKDDSSKKLRVNIQGEGVLHAIQQSLGLEFPLKSYFVVSVPNLEDNEEPEAMIIKDKIIYIPDIYDSLCLNVWNKLMQDSSLIQHCNKHLNVSDGIFYDLFSLRTKKKFTVTLKEYISQNILSETANWKTTDMCVIQLSSFCGCKVGLSSNDIIIISFKPVLQDIISIVSTSLILKELFLYYSEIKYLFNLICFNYNPRLQDILERIIKEETDNFNRDNHIETLCFVLPELPSQLFQPNLKRRPFLYQGFRIGTLHQVSSSSFGFSVEDERGEFILRKEKKSDAEVIAIEREFFSNIDCTVLLNYNVGEVIGGLDDRTLIDNTFQTIGSFEPKPILASSPMTLSIAFQNYSSSFLIQLKRVGGAFVEEEYIGTGELMTLCRF</sequence>
<name>A0A8H7SPF3_9FUNG</name>
<dbReference type="Proteomes" id="UP000613177">
    <property type="component" value="Unassembled WGS sequence"/>
</dbReference>
<keyword evidence="2" id="KW-1185">Reference proteome</keyword>
<gene>
    <name evidence="1" type="ORF">INT48_001445</name>
</gene>
<proteinExistence type="predicted"/>
<dbReference type="AlphaFoldDB" id="A0A8H7SPF3"/>
<protein>
    <submittedName>
        <fullName evidence="1">Uncharacterized protein</fullName>
    </submittedName>
</protein>
<reference evidence="1" key="1">
    <citation type="submission" date="2021-01" db="EMBL/GenBank/DDBJ databases">
        <title>Metabolic potential, ecology and presence of endohyphal bacteria is reflected in genomic diversity of Mucoromycotina.</title>
        <authorList>
            <person name="Muszewska A."/>
            <person name="Okrasinska A."/>
            <person name="Steczkiewicz K."/>
            <person name="Drgas O."/>
            <person name="Orlowska M."/>
            <person name="Perlinska-Lenart U."/>
            <person name="Aleksandrzak-Piekarczyk T."/>
            <person name="Szatraj K."/>
            <person name="Zielenkiewicz U."/>
            <person name="Pilsyk S."/>
            <person name="Malc E."/>
            <person name="Mieczkowski P."/>
            <person name="Kruszewska J.S."/>
            <person name="Biernat P."/>
            <person name="Pawlowska J."/>
        </authorList>
    </citation>
    <scope>NUCLEOTIDE SEQUENCE</scope>
    <source>
        <strain evidence="1">WA0000018081</strain>
    </source>
</reference>
<comment type="caution">
    <text evidence="1">The sequence shown here is derived from an EMBL/GenBank/DDBJ whole genome shotgun (WGS) entry which is preliminary data.</text>
</comment>
<evidence type="ECO:0000313" key="1">
    <source>
        <dbReference type="EMBL" id="KAG2231931.1"/>
    </source>
</evidence>
<evidence type="ECO:0000313" key="2">
    <source>
        <dbReference type="Proteomes" id="UP000613177"/>
    </source>
</evidence>
<dbReference type="EMBL" id="JAEPRE010000130">
    <property type="protein sequence ID" value="KAG2231931.1"/>
    <property type="molecule type" value="Genomic_DNA"/>
</dbReference>
<accession>A0A8H7SPF3</accession>
<organism evidence="1 2">
    <name type="scientific">Thamnidium elegans</name>
    <dbReference type="NCBI Taxonomy" id="101142"/>
    <lineage>
        <taxon>Eukaryota</taxon>
        <taxon>Fungi</taxon>
        <taxon>Fungi incertae sedis</taxon>
        <taxon>Mucoromycota</taxon>
        <taxon>Mucoromycotina</taxon>
        <taxon>Mucoromycetes</taxon>
        <taxon>Mucorales</taxon>
        <taxon>Mucorineae</taxon>
        <taxon>Mucoraceae</taxon>
        <taxon>Thamnidium</taxon>
    </lineage>
</organism>